<dbReference type="PANTHER" id="PTHR23416">
    <property type="entry name" value="SIALIC ACID SYNTHASE-RELATED"/>
    <property type="match status" value="1"/>
</dbReference>
<dbReference type="InterPro" id="IPR051159">
    <property type="entry name" value="Hexapeptide_acetyltransf"/>
</dbReference>
<dbReference type="Pfam" id="PF00132">
    <property type="entry name" value="Hexapep"/>
    <property type="match status" value="1"/>
</dbReference>
<protein>
    <submittedName>
        <fullName evidence="5">DapH/DapD/GlmU-related protein</fullName>
    </submittedName>
</protein>
<sequence length="167" mass="17909">MRHRLFRLLNSIQKWDIWPVAFRRVLMKAMGIEVGDRVVVTCDVDFVFGKIILHDRVFINRGVLIDGEGSVAIGAATHIAPRCMILTATHAVGNRDRRAGGSTRRKVSVGRACWIGAGSTILPGVAIGDGVIVGAGSVVTGHIPDDELHAGVPAVLKKRLASEGLEE</sequence>
<keyword evidence="2" id="KW-0808">Transferase</keyword>
<dbReference type="PANTHER" id="PTHR23416:SF23">
    <property type="entry name" value="ACETYLTRANSFERASE C18B11.09C-RELATED"/>
    <property type="match status" value="1"/>
</dbReference>
<reference evidence="5 6" key="1">
    <citation type="submission" date="2023-03" db="EMBL/GenBank/DDBJ databases">
        <title>NovoSphingobium album sp. nov. isolated from polycyclic aromatic hydrocarbons- and heavy-metal polluted soil.</title>
        <authorList>
            <person name="Liu Z."/>
            <person name="Wang K."/>
        </authorList>
    </citation>
    <scope>NUCLEOTIDE SEQUENCE [LARGE SCALE GENOMIC DNA]</scope>
    <source>
        <strain evidence="5 6">H3SJ31-1</strain>
    </source>
</reference>
<evidence type="ECO:0000256" key="4">
    <source>
        <dbReference type="ARBA" id="ARBA00023315"/>
    </source>
</evidence>
<gene>
    <name evidence="5" type="ORF">PYV00_02000</name>
</gene>
<dbReference type="SUPFAM" id="SSF51161">
    <property type="entry name" value="Trimeric LpxA-like enzymes"/>
    <property type="match status" value="1"/>
</dbReference>
<evidence type="ECO:0000313" key="5">
    <source>
        <dbReference type="EMBL" id="MDE8650489.1"/>
    </source>
</evidence>
<keyword evidence="6" id="KW-1185">Reference proteome</keyword>
<proteinExistence type="inferred from homology"/>
<dbReference type="PROSITE" id="PS00101">
    <property type="entry name" value="HEXAPEP_TRANSFERASES"/>
    <property type="match status" value="1"/>
</dbReference>
<dbReference type="EMBL" id="JARESE010000002">
    <property type="protein sequence ID" value="MDE8650489.1"/>
    <property type="molecule type" value="Genomic_DNA"/>
</dbReference>
<evidence type="ECO:0000313" key="6">
    <source>
        <dbReference type="Proteomes" id="UP001216253"/>
    </source>
</evidence>
<keyword evidence="3" id="KW-0677">Repeat</keyword>
<evidence type="ECO:0000256" key="3">
    <source>
        <dbReference type="ARBA" id="ARBA00022737"/>
    </source>
</evidence>
<comment type="similarity">
    <text evidence="1">Belongs to the transferase hexapeptide repeat family.</text>
</comment>
<dbReference type="InterPro" id="IPR001451">
    <property type="entry name" value="Hexapep"/>
</dbReference>
<dbReference type="InterPro" id="IPR011004">
    <property type="entry name" value="Trimer_LpxA-like_sf"/>
</dbReference>
<evidence type="ECO:0000256" key="2">
    <source>
        <dbReference type="ARBA" id="ARBA00022679"/>
    </source>
</evidence>
<keyword evidence="4" id="KW-0012">Acyltransferase</keyword>
<dbReference type="InterPro" id="IPR018357">
    <property type="entry name" value="Hexapep_transf_CS"/>
</dbReference>
<dbReference type="Proteomes" id="UP001216253">
    <property type="component" value="Unassembled WGS sequence"/>
</dbReference>
<name>A0ABT5WKR2_9SPHN</name>
<evidence type="ECO:0000256" key="1">
    <source>
        <dbReference type="ARBA" id="ARBA00007274"/>
    </source>
</evidence>
<accession>A0ABT5WKR2</accession>
<comment type="caution">
    <text evidence="5">The sequence shown here is derived from an EMBL/GenBank/DDBJ whole genome shotgun (WGS) entry which is preliminary data.</text>
</comment>
<organism evidence="5 6">
    <name type="scientific">Novosphingobium album</name>
    <name type="common">ex Liu et al. 2023</name>
    <dbReference type="NCBI Taxonomy" id="3031130"/>
    <lineage>
        <taxon>Bacteria</taxon>
        <taxon>Pseudomonadati</taxon>
        <taxon>Pseudomonadota</taxon>
        <taxon>Alphaproteobacteria</taxon>
        <taxon>Sphingomonadales</taxon>
        <taxon>Sphingomonadaceae</taxon>
        <taxon>Novosphingobium</taxon>
    </lineage>
</organism>
<dbReference type="RefSeq" id="WP_275226585.1">
    <property type="nucleotide sequence ID" value="NZ_JARESE010000002.1"/>
</dbReference>
<dbReference type="Gene3D" id="2.160.10.10">
    <property type="entry name" value="Hexapeptide repeat proteins"/>
    <property type="match status" value="1"/>
</dbReference>